<feature type="transmembrane region" description="Helical" evidence="12">
    <location>
        <begin position="123"/>
        <end position="140"/>
    </location>
</feature>
<comment type="caution">
    <text evidence="13">The sequence shown here is derived from an EMBL/GenBank/DDBJ whole genome shotgun (WGS) entry which is preliminary data.</text>
</comment>
<dbReference type="PRINTS" id="PR00660">
    <property type="entry name" value="ERLUMENR"/>
</dbReference>
<evidence type="ECO:0000256" key="5">
    <source>
        <dbReference type="ARBA" id="ARBA00022824"/>
    </source>
</evidence>
<dbReference type="AlphaFoldDB" id="A0AAD9IBL0"/>
<proteinExistence type="inferred from homology"/>
<evidence type="ECO:0000256" key="2">
    <source>
        <dbReference type="ARBA" id="ARBA00010120"/>
    </source>
</evidence>
<comment type="subcellular location">
    <subcellularLocation>
        <location evidence="1">Endoplasmic reticulum membrane</location>
        <topology evidence="1">Multi-pass membrane protein</topology>
    </subcellularLocation>
</comment>
<dbReference type="GO" id="GO:0046923">
    <property type="term" value="F:ER retention sequence binding"/>
    <property type="evidence" value="ECO:0007669"/>
    <property type="project" value="InterPro"/>
</dbReference>
<evidence type="ECO:0000256" key="7">
    <source>
        <dbReference type="ARBA" id="ARBA00022927"/>
    </source>
</evidence>
<name>A0AAD9IBL0_9PEZI</name>
<protein>
    <recommendedName>
        <fullName evidence="15">ER lumen protein retaining receptor</fullName>
    </recommendedName>
</protein>
<organism evidence="13 14">
    <name type="scientific">Phyllachora maydis</name>
    <dbReference type="NCBI Taxonomy" id="1825666"/>
    <lineage>
        <taxon>Eukaryota</taxon>
        <taxon>Fungi</taxon>
        <taxon>Dikarya</taxon>
        <taxon>Ascomycota</taxon>
        <taxon>Pezizomycotina</taxon>
        <taxon>Sordariomycetes</taxon>
        <taxon>Sordariomycetidae</taxon>
        <taxon>Phyllachorales</taxon>
        <taxon>Phyllachoraceae</taxon>
        <taxon>Phyllachora</taxon>
    </lineage>
</organism>
<feature type="region of interest" description="Disordered" evidence="11">
    <location>
        <begin position="347"/>
        <end position="409"/>
    </location>
</feature>
<keyword evidence="8 12" id="KW-1133">Transmembrane helix</keyword>
<dbReference type="PANTHER" id="PTHR10585">
    <property type="entry name" value="ER LUMEN PROTEIN RETAINING RECEPTOR"/>
    <property type="match status" value="1"/>
</dbReference>
<keyword evidence="10" id="KW-0675">Receptor</keyword>
<dbReference type="GO" id="GO:0015031">
    <property type="term" value="P:protein transport"/>
    <property type="evidence" value="ECO:0007669"/>
    <property type="project" value="UniProtKB-KW"/>
</dbReference>
<evidence type="ECO:0000256" key="6">
    <source>
        <dbReference type="ARBA" id="ARBA00022892"/>
    </source>
</evidence>
<keyword evidence="5" id="KW-0256">Endoplasmic reticulum</keyword>
<gene>
    <name evidence="13" type="ORF">P8C59_008116</name>
</gene>
<evidence type="ECO:0000256" key="12">
    <source>
        <dbReference type="SAM" id="Phobius"/>
    </source>
</evidence>
<feature type="region of interest" description="Disordered" evidence="11">
    <location>
        <begin position="299"/>
        <end position="329"/>
    </location>
</feature>
<keyword evidence="6" id="KW-0931">ER-Golgi transport</keyword>
<evidence type="ECO:0000256" key="4">
    <source>
        <dbReference type="ARBA" id="ARBA00022692"/>
    </source>
</evidence>
<evidence type="ECO:0000256" key="8">
    <source>
        <dbReference type="ARBA" id="ARBA00022989"/>
    </source>
</evidence>
<evidence type="ECO:0000256" key="10">
    <source>
        <dbReference type="ARBA" id="ARBA00023170"/>
    </source>
</evidence>
<feature type="compositionally biased region" description="Gly residues" evidence="11">
    <location>
        <begin position="396"/>
        <end position="409"/>
    </location>
</feature>
<evidence type="ECO:0000256" key="11">
    <source>
        <dbReference type="SAM" id="MobiDB-lite"/>
    </source>
</evidence>
<feature type="compositionally biased region" description="Basic and acidic residues" evidence="11">
    <location>
        <begin position="361"/>
        <end position="375"/>
    </location>
</feature>
<dbReference type="GO" id="GO:0006621">
    <property type="term" value="P:protein retention in ER lumen"/>
    <property type="evidence" value="ECO:0007669"/>
    <property type="project" value="InterPro"/>
</dbReference>
<accession>A0AAD9IBL0</accession>
<dbReference type="EMBL" id="JAQQPM010000007">
    <property type="protein sequence ID" value="KAK2073872.1"/>
    <property type="molecule type" value="Genomic_DNA"/>
</dbReference>
<dbReference type="Proteomes" id="UP001217918">
    <property type="component" value="Unassembled WGS sequence"/>
</dbReference>
<feature type="transmembrane region" description="Helical" evidence="12">
    <location>
        <begin position="177"/>
        <end position="200"/>
    </location>
</feature>
<evidence type="ECO:0000256" key="3">
    <source>
        <dbReference type="ARBA" id="ARBA00022448"/>
    </source>
</evidence>
<sequence>MKDKRYFYRSVLIHEWDKETASCRPAAQLPCSIRCVFARHSVLNCPDNRVRENPRRKMGWNIFRILADCSHLVAKCVLIFSIHRNRSSEGVSLLTQVFYMIVFITRYTDVFIERNAWNHTFKIFYLLSSFYTVAVMRFAYPRTREREFAWKMSAGIVAGSLAVSPLAMMIFEDDWSFNQFIWVFSEVLESVCVLPQLLLLRQTTVPTVITSFYIVFLGSYRALYLVNWVLRAANMDYPDGVSVLFGIVQTALYADFAWVYWTRQRVKLRNGGVVDADDLRNGWLLGRIFGKLGDAADGEDEETAPALGSRTVGNGQAGTGRGAPRAKWGARGISISADDGVLDRTHEESLEQHGVADGVDPDAKMQDPDELAKVLDEEDDDDVAQPGTRVEAAGPSGSGVGGGDPWNDV</sequence>
<keyword evidence="3" id="KW-0813">Transport</keyword>
<feature type="transmembrane region" description="Helical" evidence="12">
    <location>
        <begin position="152"/>
        <end position="171"/>
    </location>
</feature>
<evidence type="ECO:0000313" key="13">
    <source>
        <dbReference type="EMBL" id="KAK2073872.1"/>
    </source>
</evidence>
<evidence type="ECO:0000256" key="9">
    <source>
        <dbReference type="ARBA" id="ARBA00023136"/>
    </source>
</evidence>
<reference evidence="13" key="1">
    <citation type="journal article" date="2023" name="Mol. Plant Microbe Interact.">
        <title>Elucidating the Obligate Nature and Biological Capacity of an Invasive Fungal Corn Pathogen.</title>
        <authorList>
            <person name="MacCready J.S."/>
            <person name="Roggenkamp E.M."/>
            <person name="Gdanetz K."/>
            <person name="Chilvers M.I."/>
        </authorList>
    </citation>
    <scope>NUCLEOTIDE SEQUENCE</scope>
    <source>
        <strain evidence="13">PM02</strain>
    </source>
</reference>
<keyword evidence="7" id="KW-0653">Protein transport</keyword>
<dbReference type="GO" id="GO:0016192">
    <property type="term" value="P:vesicle-mediated transport"/>
    <property type="evidence" value="ECO:0007669"/>
    <property type="project" value="UniProtKB-KW"/>
</dbReference>
<keyword evidence="9 12" id="KW-0472">Membrane</keyword>
<feature type="transmembrane region" description="Helical" evidence="12">
    <location>
        <begin position="242"/>
        <end position="261"/>
    </location>
</feature>
<dbReference type="InterPro" id="IPR000133">
    <property type="entry name" value="ER_ret_rcpt"/>
</dbReference>
<keyword evidence="4 12" id="KW-0812">Transmembrane</keyword>
<comment type="similarity">
    <text evidence="2">Belongs to the ERD2 family.</text>
</comment>
<feature type="transmembrane region" description="Helical" evidence="12">
    <location>
        <begin position="90"/>
        <end position="108"/>
    </location>
</feature>
<feature type="transmembrane region" description="Helical" evidence="12">
    <location>
        <begin position="212"/>
        <end position="230"/>
    </location>
</feature>
<evidence type="ECO:0008006" key="15">
    <source>
        <dbReference type="Google" id="ProtNLM"/>
    </source>
</evidence>
<evidence type="ECO:0000256" key="1">
    <source>
        <dbReference type="ARBA" id="ARBA00004477"/>
    </source>
</evidence>
<dbReference type="GO" id="GO:0005789">
    <property type="term" value="C:endoplasmic reticulum membrane"/>
    <property type="evidence" value="ECO:0007669"/>
    <property type="project" value="UniProtKB-SubCell"/>
</dbReference>
<dbReference type="Pfam" id="PF00810">
    <property type="entry name" value="ER_lumen_recept"/>
    <property type="match status" value="1"/>
</dbReference>
<keyword evidence="14" id="KW-1185">Reference proteome</keyword>
<evidence type="ECO:0000313" key="14">
    <source>
        <dbReference type="Proteomes" id="UP001217918"/>
    </source>
</evidence>